<dbReference type="NCBIfam" id="TIGR02050">
    <property type="entry name" value="gshA_cyan_rel"/>
    <property type="match status" value="1"/>
</dbReference>
<dbReference type="RefSeq" id="WP_104981668.1">
    <property type="nucleotide sequence ID" value="NZ_CP012673.1"/>
</dbReference>
<dbReference type="EC" id="6.3.2.2" evidence="4"/>
<evidence type="ECO:0000256" key="1">
    <source>
        <dbReference type="ARBA" id="ARBA00022598"/>
    </source>
</evidence>
<evidence type="ECO:0000313" key="6">
    <source>
        <dbReference type="Proteomes" id="UP000238348"/>
    </source>
</evidence>
<keyword evidence="3 4" id="KW-0067">ATP-binding</keyword>
<comment type="similarity">
    <text evidence="4">Belongs to the glutamate--cysteine ligase type 2 family. YbdK subfamily.</text>
</comment>
<dbReference type="GO" id="GO:0005524">
    <property type="term" value="F:ATP binding"/>
    <property type="evidence" value="ECO:0007669"/>
    <property type="project" value="UniProtKB-KW"/>
</dbReference>
<gene>
    <name evidence="5" type="primary">ybdK</name>
    <name evidence="5" type="ORF">SOCE26_043580</name>
</gene>
<organism evidence="5 6">
    <name type="scientific">Sorangium cellulosum</name>
    <name type="common">Polyangium cellulosum</name>
    <dbReference type="NCBI Taxonomy" id="56"/>
    <lineage>
        <taxon>Bacteria</taxon>
        <taxon>Pseudomonadati</taxon>
        <taxon>Myxococcota</taxon>
        <taxon>Polyangia</taxon>
        <taxon>Polyangiales</taxon>
        <taxon>Polyangiaceae</taxon>
        <taxon>Sorangium</taxon>
    </lineage>
</organism>
<keyword evidence="1 4" id="KW-0436">Ligase</keyword>
<dbReference type="OrthoDB" id="9769628at2"/>
<dbReference type="SUPFAM" id="SSF55931">
    <property type="entry name" value="Glutamine synthetase/guanido kinase"/>
    <property type="match status" value="1"/>
</dbReference>
<dbReference type="GO" id="GO:0004357">
    <property type="term" value="F:glutamate-cysteine ligase activity"/>
    <property type="evidence" value="ECO:0007669"/>
    <property type="project" value="UniProtKB-EC"/>
</dbReference>
<dbReference type="PANTHER" id="PTHR36510:SF1">
    <property type="entry name" value="GLUTAMATE--CYSTEINE LIGASE 2-RELATED"/>
    <property type="match status" value="1"/>
</dbReference>
<proteinExistence type="inferred from homology"/>
<dbReference type="Pfam" id="PF04107">
    <property type="entry name" value="GCS2"/>
    <property type="match status" value="1"/>
</dbReference>
<dbReference type="InterPro" id="IPR014746">
    <property type="entry name" value="Gln_synth/guanido_kin_cat_dom"/>
</dbReference>
<comment type="catalytic activity">
    <reaction evidence="4">
        <text>L-cysteine + L-glutamate + ATP = gamma-L-glutamyl-L-cysteine + ADP + phosphate + H(+)</text>
        <dbReference type="Rhea" id="RHEA:13285"/>
        <dbReference type="ChEBI" id="CHEBI:15378"/>
        <dbReference type="ChEBI" id="CHEBI:29985"/>
        <dbReference type="ChEBI" id="CHEBI:30616"/>
        <dbReference type="ChEBI" id="CHEBI:35235"/>
        <dbReference type="ChEBI" id="CHEBI:43474"/>
        <dbReference type="ChEBI" id="CHEBI:58173"/>
        <dbReference type="ChEBI" id="CHEBI:456216"/>
        <dbReference type="EC" id="6.3.2.2"/>
    </reaction>
</comment>
<dbReference type="GO" id="GO:0042398">
    <property type="term" value="P:modified amino acid biosynthetic process"/>
    <property type="evidence" value="ECO:0007669"/>
    <property type="project" value="InterPro"/>
</dbReference>
<dbReference type="InterPro" id="IPR006336">
    <property type="entry name" value="GCS2"/>
</dbReference>
<sequence>MIAVEGLLDGQFTLGIEEEFQIVDAETRQLRSYVSQLLEGGQGHKLLRERVRPEMHQSVVETGTGICRDVRQARDELAELRSSLRALAQQGGMRIVAAGTHPFSDWKTQEITDGERYKGIVEDLQDVARANLIFGLHVHVGVKDREVGMALANQVRYFLPHILALSTSSPFWLGRSSGLKSTRSEIFKRFPRTGIPGRFESYGHFQRFVELLVKTGCIDNAKKIWWDVRAHPFFDTVEIRICDMTTRLDDTIALAALIQAVMGKLYLLYRRNLGFREYRQELIEENKWRAVRYGIDGHFIDFGKQEQVPLRLLLDELLEFVQETAEIFRSQDEIERIRAILREGTSADRQLAVYARTQSFEAVVDDLIAQSSLGL</sequence>
<keyword evidence="2 4" id="KW-0547">Nucleotide-binding</keyword>
<evidence type="ECO:0000256" key="2">
    <source>
        <dbReference type="ARBA" id="ARBA00022741"/>
    </source>
</evidence>
<comment type="function">
    <text evidence="4">ATP-dependent carboxylate-amine ligase which exhibits weak glutamate--cysteine ligase activity.</text>
</comment>
<dbReference type="NCBIfam" id="NF010039">
    <property type="entry name" value="PRK13515.1"/>
    <property type="match status" value="1"/>
</dbReference>
<dbReference type="PANTHER" id="PTHR36510">
    <property type="entry name" value="GLUTAMATE--CYSTEINE LIGASE 2-RELATED"/>
    <property type="match status" value="1"/>
</dbReference>
<reference evidence="5 6" key="1">
    <citation type="submission" date="2015-09" db="EMBL/GenBank/DDBJ databases">
        <title>Sorangium comparison.</title>
        <authorList>
            <person name="Zaburannyi N."/>
            <person name="Bunk B."/>
            <person name="Overmann J."/>
            <person name="Mueller R."/>
        </authorList>
    </citation>
    <scope>NUCLEOTIDE SEQUENCE [LARGE SCALE GENOMIC DNA]</scope>
    <source>
        <strain evidence="5 6">So ce26</strain>
    </source>
</reference>
<dbReference type="HAMAP" id="MF_01609">
    <property type="entry name" value="Glu_cys_ligase_2"/>
    <property type="match status" value="1"/>
</dbReference>
<dbReference type="InterPro" id="IPR050141">
    <property type="entry name" value="GCL_type2/YbdK_subfam"/>
</dbReference>
<dbReference type="InterPro" id="IPR011793">
    <property type="entry name" value="YbdK"/>
</dbReference>
<name>A0A2L0EUD1_SORCE</name>
<dbReference type="EMBL" id="CP012673">
    <property type="protein sequence ID" value="AUX42918.1"/>
    <property type="molecule type" value="Genomic_DNA"/>
</dbReference>
<evidence type="ECO:0000256" key="4">
    <source>
        <dbReference type="HAMAP-Rule" id="MF_01609"/>
    </source>
</evidence>
<protein>
    <recommendedName>
        <fullName evidence="4">Putative glutamate--cysteine ligase 2</fullName>
        <ecNumber evidence="4">6.3.2.2</ecNumber>
    </recommendedName>
    <alternativeName>
        <fullName evidence="4">Gamma-glutamylcysteine synthetase 2</fullName>
        <shortName evidence="4">GCS 2</shortName>
        <shortName evidence="4">Gamma-GCS 2</shortName>
    </alternativeName>
</protein>
<evidence type="ECO:0000313" key="5">
    <source>
        <dbReference type="EMBL" id="AUX42918.1"/>
    </source>
</evidence>
<dbReference type="AlphaFoldDB" id="A0A2L0EUD1"/>
<accession>A0A2L0EUD1</accession>
<evidence type="ECO:0000256" key="3">
    <source>
        <dbReference type="ARBA" id="ARBA00022840"/>
    </source>
</evidence>
<dbReference type="Proteomes" id="UP000238348">
    <property type="component" value="Chromosome"/>
</dbReference>
<dbReference type="Gene3D" id="3.30.590.20">
    <property type="match status" value="1"/>
</dbReference>